<dbReference type="GeneID" id="19951106"/>
<dbReference type="InParanoid" id="T0QBV1"/>
<dbReference type="RefSeq" id="XP_008614588.1">
    <property type="nucleotide sequence ID" value="XM_008616366.1"/>
</dbReference>
<proteinExistence type="predicted"/>
<dbReference type="EMBL" id="JH767165">
    <property type="protein sequence ID" value="EQC32186.1"/>
    <property type="molecule type" value="Genomic_DNA"/>
</dbReference>
<keyword evidence="2" id="KW-1185">Reference proteome</keyword>
<dbReference type="AlphaFoldDB" id="T0QBV1"/>
<evidence type="ECO:0000313" key="1">
    <source>
        <dbReference type="EMBL" id="EQC32186.1"/>
    </source>
</evidence>
<name>T0QBV1_SAPDV</name>
<dbReference type="Proteomes" id="UP000030762">
    <property type="component" value="Unassembled WGS sequence"/>
</dbReference>
<organism evidence="1 2">
    <name type="scientific">Saprolegnia diclina (strain VS20)</name>
    <dbReference type="NCBI Taxonomy" id="1156394"/>
    <lineage>
        <taxon>Eukaryota</taxon>
        <taxon>Sar</taxon>
        <taxon>Stramenopiles</taxon>
        <taxon>Oomycota</taxon>
        <taxon>Saprolegniomycetes</taxon>
        <taxon>Saprolegniales</taxon>
        <taxon>Saprolegniaceae</taxon>
        <taxon>Saprolegnia</taxon>
    </lineage>
</organism>
<sequence>MSSCDATECAVATGHTDNAATATTALLLPHAIDTEAPLLHEVQVDEFAVLTARHAQEERALTQLHEIEDTTYQAVLREAKYVDADVADTACPTYYVALYLKHKQEQRALRKNQLAESVLFCRAQRDQYEAFVRQQERARAALAVKQRHEMERAMHDADEPIFFELLYRELLGDTLGDT</sequence>
<evidence type="ECO:0000313" key="2">
    <source>
        <dbReference type="Proteomes" id="UP000030762"/>
    </source>
</evidence>
<dbReference type="VEuPathDB" id="FungiDB:SDRG_10379"/>
<reference evidence="1 2" key="1">
    <citation type="submission" date="2012-04" db="EMBL/GenBank/DDBJ databases">
        <title>The Genome Sequence of Saprolegnia declina VS20.</title>
        <authorList>
            <consortium name="The Broad Institute Genome Sequencing Platform"/>
            <person name="Russ C."/>
            <person name="Nusbaum C."/>
            <person name="Tyler B."/>
            <person name="van West P."/>
            <person name="Dieguez-Uribeondo J."/>
            <person name="de Bruijn I."/>
            <person name="Tripathy S."/>
            <person name="Jiang R."/>
            <person name="Young S.K."/>
            <person name="Zeng Q."/>
            <person name="Gargeya S."/>
            <person name="Fitzgerald M."/>
            <person name="Haas B."/>
            <person name="Abouelleil A."/>
            <person name="Alvarado L."/>
            <person name="Arachchi H.M."/>
            <person name="Berlin A."/>
            <person name="Chapman S.B."/>
            <person name="Goldberg J."/>
            <person name="Griggs A."/>
            <person name="Gujja S."/>
            <person name="Hansen M."/>
            <person name="Howarth C."/>
            <person name="Imamovic A."/>
            <person name="Larimer J."/>
            <person name="McCowen C."/>
            <person name="Montmayeur A."/>
            <person name="Murphy C."/>
            <person name="Neiman D."/>
            <person name="Pearson M."/>
            <person name="Priest M."/>
            <person name="Roberts A."/>
            <person name="Saif S."/>
            <person name="Shea T."/>
            <person name="Sisk P."/>
            <person name="Sykes S."/>
            <person name="Wortman J."/>
            <person name="Nusbaum C."/>
            <person name="Birren B."/>
        </authorList>
    </citation>
    <scope>NUCLEOTIDE SEQUENCE [LARGE SCALE GENOMIC DNA]</scope>
    <source>
        <strain evidence="1 2">VS20</strain>
    </source>
</reference>
<protein>
    <submittedName>
        <fullName evidence="1">Uncharacterized protein</fullName>
    </submittedName>
</protein>
<dbReference type="OMA" id="CDATECA"/>
<dbReference type="OrthoDB" id="10384386at2759"/>
<accession>T0QBV1</accession>
<gene>
    <name evidence="1" type="ORF">SDRG_10379</name>
</gene>